<dbReference type="EMBL" id="BCMH01000001">
    <property type="protein sequence ID" value="GAX02578.1"/>
    <property type="molecule type" value="Genomic_DNA"/>
</dbReference>
<organism evidence="2 3">
    <name type="scientific">Secundilactobacillus pentosiphilus</name>
    <dbReference type="NCBI Taxonomy" id="1714682"/>
    <lineage>
        <taxon>Bacteria</taxon>
        <taxon>Bacillati</taxon>
        <taxon>Bacillota</taxon>
        <taxon>Bacilli</taxon>
        <taxon>Lactobacillales</taxon>
        <taxon>Lactobacillaceae</taxon>
        <taxon>Secundilactobacillus</taxon>
    </lineage>
</organism>
<evidence type="ECO:0000313" key="3">
    <source>
        <dbReference type="Proteomes" id="UP000198430"/>
    </source>
</evidence>
<protein>
    <recommendedName>
        <fullName evidence="4">D-alanyl-D-alanine carboxypeptidase</fullName>
    </recommendedName>
</protein>
<gene>
    <name evidence="2" type="ORF">IWT140_00175</name>
</gene>
<sequence length="384" mass="43069">MRTGLKTTIAGLAVTLGLMGLTAVPAHADAPSIAVASNTVFKHVKLDSTFMYNQYTKVTPYHLKSAKKSVYMWNDTHTKKLHNLKNYPNYTWYQTATGTKGKSKYVRVTNFSQTKVGWVWTGYLSKGYNSKGYQVTSKRYSQPTYAGGPFRLADPAKNAYLWDWTHTKVRLNLKDYTNQNLTKRNSVRMQHNGKQTWYAYVTVKTKKGNVQGYVAASLLAAGNTSNHANTDFVYPNGFNSTADYLEYIKDSNYQKLTRSIMALFPNTPVDLGMSKIAANNYDVRTPIDGEEDDDAIPTTGYKDIVAFNQVSRYLYDNRAASNDTKIAGVKKLLDAAGYTQAKRDSMTDYKLGIYNINNIPVSYLNDQTPDGKLAWYSLAVGKAE</sequence>
<dbReference type="RefSeq" id="WP_089087566.1">
    <property type="nucleotide sequence ID" value="NZ_BCMH01000001.1"/>
</dbReference>
<reference evidence="2 3" key="1">
    <citation type="submission" date="2015-11" db="EMBL/GenBank/DDBJ databases">
        <title>Draft genome sequences of new species of the genus Lactobacillus isolated from orchardgrass silage.</title>
        <authorList>
            <person name="Tohno M."/>
            <person name="Tanizawa Y."/>
            <person name="Arita M."/>
        </authorList>
    </citation>
    <scope>NUCLEOTIDE SEQUENCE [LARGE SCALE GENOMIC DNA]</scope>
    <source>
        <strain evidence="2 3">IWT140</strain>
    </source>
</reference>
<keyword evidence="1" id="KW-0732">Signal</keyword>
<name>A0A1Z5ILQ1_9LACO</name>
<dbReference type="Proteomes" id="UP000198430">
    <property type="component" value="Unassembled WGS sequence"/>
</dbReference>
<accession>A0A1Z5ILQ1</accession>
<proteinExistence type="predicted"/>
<evidence type="ECO:0008006" key="4">
    <source>
        <dbReference type="Google" id="ProtNLM"/>
    </source>
</evidence>
<comment type="caution">
    <text evidence="2">The sequence shown here is derived from an EMBL/GenBank/DDBJ whole genome shotgun (WGS) entry which is preliminary data.</text>
</comment>
<evidence type="ECO:0000256" key="1">
    <source>
        <dbReference type="SAM" id="SignalP"/>
    </source>
</evidence>
<evidence type="ECO:0000313" key="2">
    <source>
        <dbReference type="EMBL" id="GAX02578.1"/>
    </source>
</evidence>
<feature type="chain" id="PRO_5012622399" description="D-alanyl-D-alanine carboxypeptidase" evidence="1">
    <location>
        <begin position="29"/>
        <end position="384"/>
    </location>
</feature>
<feature type="signal peptide" evidence="1">
    <location>
        <begin position="1"/>
        <end position="28"/>
    </location>
</feature>
<dbReference type="AlphaFoldDB" id="A0A1Z5ILQ1"/>
<keyword evidence="3" id="KW-1185">Reference proteome</keyword>